<dbReference type="GO" id="GO:0000976">
    <property type="term" value="F:transcription cis-regulatory region binding"/>
    <property type="evidence" value="ECO:0007669"/>
    <property type="project" value="TreeGrafter"/>
</dbReference>
<evidence type="ECO:0000256" key="1">
    <source>
        <dbReference type="ARBA" id="ARBA00023015"/>
    </source>
</evidence>
<keyword evidence="6" id="KW-1185">Reference proteome</keyword>
<dbReference type="GO" id="GO:0003700">
    <property type="term" value="F:DNA-binding transcription factor activity"/>
    <property type="evidence" value="ECO:0007669"/>
    <property type="project" value="TreeGrafter"/>
</dbReference>
<comment type="caution">
    <text evidence="5">The sequence shown here is derived from an EMBL/GenBank/DDBJ whole genome shotgun (WGS) entry which is preliminary data.</text>
</comment>
<dbReference type="RefSeq" id="WP_165956955.1">
    <property type="nucleotide sequence ID" value="NZ_SMKX01000344.1"/>
</dbReference>
<dbReference type="AlphaFoldDB" id="A0A4V2YK48"/>
<dbReference type="InterPro" id="IPR046335">
    <property type="entry name" value="LacI/GalR-like_sensor"/>
</dbReference>
<reference evidence="5 6" key="1">
    <citation type="submission" date="2019-03" db="EMBL/GenBank/DDBJ databases">
        <title>Draft genome sequences of novel Actinobacteria.</title>
        <authorList>
            <person name="Sahin N."/>
            <person name="Ay H."/>
            <person name="Saygin H."/>
        </authorList>
    </citation>
    <scope>NUCLEOTIDE SEQUENCE [LARGE SCALE GENOMIC DNA]</scope>
    <source>
        <strain evidence="5 6">JCM 13523</strain>
    </source>
</reference>
<accession>A0A4V2YK48</accession>
<dbReference type="Gene3D" id="3.40.50.2300">
    <property type="match status" value="2"/>
</dbReference>
<evidence type="ECO:0000259" key="4">
    <source>
        <dbReference type="Pfam" id="PF13377"/>
    </source>
</evidence>
<feature type="non-terminal residue" evidence="5">
    <location>
        <position position="1"/>
    </location>
</feature>
<evidence type="ECO:0000313" key="5">
    <source>
        <dbReference type="EMBL" id="TDD40957.1"/>
    </source>
</evidence>
<evidence type="ECO:0000256" key="3">
    <source>
        <dbReference type="ARBA" id="ARBA00023163"/>
    </source>
</evidence>
<dbReference type="CDD" id="cd06267">
    <property type="entry name" value="PBP1_LacI_sugar_binding-like"/>
    <property type="match status" value="1"/>
</dbReference>
<dbReference type="InterPro" id="IPR028082">
    <property type="entry name" value="Peripla_BP_I"/>
</dbReference>
<keyword evidence="3" id="KW-0804">Transcription</keyword>
<protein>
    <submittedName>
        <fullName evidence="5">LacI family transcriptional regulator</fullName>
    </submittedName>
</protein>
<evidence type="ECO:0000256" key="2">
    <source>
        <dbReference type="ARBA" id="ARBA00023125"/>
    </source>
</evidence>
<dbReference type="Proteomes" id="UP000295124">
    <property type="component" value="Unassembled WGS sequence"/>
</dbReference>
<dbReference type="Pfam" id="PF13377">
    <property type="entry name" value="Peripla_BP_3"/>
    <property type="match status" value="1"/>
</dbReference>
<keyword evidence="2" id="KW-0238">DNA-binding</keyword>
<evidence type="ECO:0000313" key="6">
    <source>
        <dbReference type="Proteomes" id="UP000295124"/>
    </source>
</evidence>
<keyword evidence="1" id="KW-0805">Transcription regulation</keyword>
<dbReference type="PANTHER" id="PTHR30146:SF109">
    <property type="entry name" value="HTH-TYPE TRANSCRIPTIONAL REGULATOR GALS"/>
    <property type="match status" value="1"/>
</dbReference>
<gene>
    <name evidence="5" type="ORF">E1263_42515</name>
</gene>
<dbReference type="PANTHER" id="PTHR30146">
    <property type="entry name" value="LACI-RELATED TRANSCRIPTIONAL REPRESSOR"/>
    <property type="match status" value="1"/>
</dbReference>
<sequence>LSEGPVVKVRFSRAGGYAAGLELVGMAPRPTAVFVSSDLQAVGVLRALREAGLRVPEDMAVVAFDGTAESEWCWPPLTVVRQPLERMAEEVVRQLIEGPAGSPAAYPAELVIRRSCGC</sequence>
<dbReference type="SUPFAM" id="SSF53822">
    <property type="entry name" value="Periplasmic binding protein-like I"/>
    <property type="match status" value="1"/>
</dbReference>
<dbReference type="EMBL" id="SMKX01000344">
    <property type="protein sequence ID" value="TDD40957.1"/>
    <property type="molecule type" value="Genomic_DNA"/>
</dbReference>
<name>A0A4V2YK48_9ACTN</name>
<proteinExistence type="predicted"/>
<feature type="domain" description="Transcriptional regulator LacI/GalR-like sensor" evidence="4">
    <location>
        <begin position="13"/>
        <end position="116"/>
    </location>
</feature>
<organism evidence="5 6">
    <name type="scientific">Kribbella antibiotica</name>
    <dbReference type="NCBI Taxonomy" id="190195"/>
    <lineage>
        <taxon>Bacteria</taxon>
        <taxon>Bacillati</taxon>
        <taxon>Actinomycetota</taxon>
        <taxon>Actinomycetes</taxon>
        <taxon>Propionibacteriales</taxon>
        <taxon>Kribbellaceae</taxon>
        <taxon>Kribbella</taxon>
    </lineage>
</organism>